<dbReference type="PRINTS" id="PR01345">
    <property type="entry name" value="CERVTRCPTASE"/>
</dbReference>
<organism evidence="1 2">
    <name type="scientific">Mycteria americana</name>
    <name type="common">Wood stork</name>
    <dbReference type="NCBI Taxonomy" id="33587"/>
    <lineage>
        <taxon>Eukaryota</taxon>
        <taxon>Metazoa</taxon>
        <taxon>Chordata</taxon>
        <taxon>Craniata</taxon>
        <taxon>Vertebrata</taxon>
        <taxon>Euteleostomi</taxon>
        <taxon>Archelosauria</taxon>
        <taxon>Archosauria</taxon>
        <taxon>Dinosauria</taxon>
        <taxon>Saurischia</taxon>
        <taxon>Theropoda</taxon>
        <taxon>Coelurosauria</taxon>
        <taxon>Aves</taxon>
        <taxon>Neognathae</taxon>
        <taxon>Neoaves</taxon>
        <taxon>Aequornithes</taxon>
        <taxon>Ciconiiformes</taxon>
        <taxon>Ciconiidae</taxon>
        <taxon>Mycteria</taxon>
    </lineage>
</organism>
<name>A0AAN7MZM9_MYCAM</name>
<reference evidence="1 2" key="1">
    <citation type="journal article" date="2023" name="J. Hered.">
        <title>Chromosome-level genome of the wood stork (Mycteria americana) provides insight into avian chromosome evolution.</title>
        <authorList>
            <person name="Flamio R. Jr."/>
            <person name="Ramstad K.M."/>
        </authorList>
    </citation>
    <scope>NUCLEOTIDE SEQUENCE [LARGE SCALE GENOMIC DNA]</scope>
    <source>
        <strain evidence="1">JAX WOST 10</strain>
    </source>
</reference>
<dbReference type="PANTHER" id="PTHR33332">
    <property type="entry name" value="REVERSE TRANSCRIPTASE DOMAIN-CONTAINING PROTEIN"/>
    <property type="match status" value="1"/>
</dbReference>
<protein>
    <recommendedName>
        <fullName evidence="3">Reverse transcriptase</fullName>
    </recommendedName>
</protein>
<proteinExistence type="predicted"/>
<dbReference type="AlphaFoldDB" id="A0AAN7MZM9"/>
<evidence type="ECO:0000313" key="1">
    <source>
        <dbReference type="EMBL" id="KAK4816779.1"/>
    </source>
</evidence>
<dbReference type="Proteomes" id="UP001333110">
    <property type="component" value="Unassembled WGS sequence"/>
</dbReference>
<evidence type="ECO:0008006" key="3">
    <source>
        <dbReference type="Google" id="ProtNLM"/>
    </source>
</evidence>
<evidence type="ECO:0000313" key="2">
    <source>
        <dbReference type="Proteomes" id="UP001333110"/>
    </source>
</evidence>
<sequence length="224" mass="25545">MKFNKSKWQILHLGQSNAGHKYRLGEEWLQSSPAERDLGVLADTRLNMSQLCALAAKKANHILGCIKHSITNWSKEVIIPLYLALVRPHHEYCVQFWAPQFKKDVKVFECIQRKATKLVKGLEGMSCEERLRTLGLSSLEKRMLRGDLISLYSFLRRGSGEGSADLFSLGSSDRTRGNGSKLRQGRFRLDIRKHSLPRGWSNTGAGFLERWTMAIRGVSRKQLF</sequence>
<accession>A0AAN7MZM9</accession>
<keyword evidence="2" id="KW-1185">Reference proteome</keyword>
<dbReference type="EMBL" id="JAUNZN010000009">
    <property type="protein sequence ID" value="KAK4816779.1"/>
    <property type="molecule type" value="Genomic_DNA"/>
</dbReference>
<comment type="caution">
    <text evidence="1">The sequence shown here is derived from an EMBL/GenBank/DDBJ whole genome shotgun (WGS) entry which is preliminary data.</text>
</comment>
<gene>
    <name evidence="1" type="ORF">QYF61_022891</name>
</gene>